<dbReference type="AlphaFoldDB" id="A0AAV4MLN1"/>
<proteinExistence type="predicted"/>
<evidence type="ECO:0000313" key="3">
    <source>
        <dbReference type="Proteomes" id="UP001054837"/>
    </source>
</evidence>
<evidence type="ECO:0000313" key="2">
    <source>
        <dbReference type="EMBL" id="GIX71699.1"/>
    </source>
</evidence>
<keyword evidence="1" id="KW-1133">Transmembrane helix</keyword>
<accession>A0AAV4MLN1</accession>
<organism evidence="2 3">
    <name type="scientific">Caerostris darwini</name>
    <dbReference type="NCBI Taxonomy" id="1538125"/>
    <lineage>
        <taxon>Eukaryota</taxon>
        <taxon>Metazoa</taxon>
        <taxon>Ecdysozoa</taxon>
        <taxon>Arthropoda</taxon>
        <taxon>Chelicerata</taxon>
        <taxon>Arachnida</taxon>
        <taxon>Araneae</taxon>
        <taxon>Araneomorphae</taxon>
        <taxon>Entelegynae</taxon>
        <taxon>Araneoidea</taxon>
        <taxon>Araneidae</taxon>
        <taxon>Caerostris</taxon>
    </lineage>
</organism>
<evidence type="ECO:0000256" key="1">
    <source>
        <dbReference type="SAM" id="Phobius"/>
    </source>
</evidence>
<feature type="transmembrane region" description="Helical" evidence="1">
    <location>
        <begin position="66"/>
        <end position="87"/>
    </location>
</feature>
<dbReference type="Proteomes" id="UP001054837">
    <property type="component" value="Unassembled WGS sequence"/>
</dbReference>
<keyword evidence="1" id="KW-0812">Transmembrane</keyword>
<reference evidence="2 3" key="1">
    <citation type="submission" date="2021-06" db="EMBL/GenBank/DDBJ databases">
        <title>Caerostris darwini draft genome.</title>
        <authorList>
            <person name="Kono N."/>
            <person name="Arakawa K."/>
        </authorList>
    </citation>
    <scope>NUCLEOTIDE SEQUENCE [LARGE SCALE GENOMIC DNA]</scope>
</reference>
<comment type="caution">
    <text evidence="2">The sequence shown here is derived from an EMBL/GenBank/DDBJ whole genome shotgun (WGS) entry which is preliminary data.</text>
</comment>
<keyword evidence="3" id="KW-1185">Reference proteome</keyword>
<dbReference type="EMBL" id="BPLQ01000476">
    <property type="protein sequence ID" value="GIX71699.1"/>
    <property type="molecule type" value="Genomic_DNA"/>
</dbReference>
<sequence length="96" mass="11222">MEHQRTPNDPIPSHLLCTGPVQSCNARQIAPSLRFTSVPLSPQRVFTYSRPPDLWFGRKADDSFGFIYSLGCIRNIAFFLFFTRHLLMDYRDKWKV</sequence>
<name>A0AAV4MLN1_9ARAC</name>
<protein>
    <submittedName>
        <fullName evidence="2">Uncharacterized protein</fullName>
    </submittedName>
</protein>
<keyword evidence="1" id="KW-0472">Membrane</keyword>
<gene>
    <name evidence="2" type="ORF">CDAR_534581</name>
</gene>